<evidence type="ECO:0000313" key="3">
    <source>
        <dbReference type="EMBL" id="KAK3259469.1"/>
    </source>
</evidence>
<dbReference type="AlphaFoldDB" id="A0AAE0FH19"/>
<comment type="caution">
    <text evidence="3">The sequence shown here is derived from an EMBL/GenBank/DDBJ whole genome shotgun (WGS) entry which is preliminary data.</text>
</comment>
<dbReference type="InterPro" id="IPR036872">
    <property type="entry name" value="CH_dom_sf"/>
</dbReference>
<dbReference type="Proteomes" id="UP001190700">
    <property type="component" value="Unassembled WGS sequence"/>
</dbReference>
<protein>
    <submittedName>
        <fullName evidence="3">Uncharacterized protein</fullName>
    </submittedName>
</protein>
<gene>
    <name evidence="3" type="ORF">CYMTET_31534</name>
</gene>
<dbReference type="Gene3D" id="1.10.418.10">
    <property type="entry name" value="Calponin-like domain"/>
    <property type="match status" value="1"/>
</dbReference>
<sequence length="420" mass="46658">MHVEEMKKRAMKKIVSAWSDSLVATVFQLWVQQIMNRRRIKKNLAKVMHQWLGRRVSKGEIFLGWKTLAEKAKFDNMESQLDKNHTRIAGLEHQVKTYEVKLEKHEEICRENENMRKSLADYSSNRPVARVVEGNAAEFMQRLETAERRAAAASDIATSLHRATLMKAQDHMHQIESCFPCVLRLLELCEGNRAAYYKGEALASELGLRSPGVKNEDFGPSANADNGGPRRPSNIWKAGSKAKAGKGLMAVMGLAKKQKAGELDQLDESGEAPASGRFQHAPTFKENYKDLPFTAEFAHEILTKAEEELSQCSPEELLLRWANLRLRPHGINVSNFHADWNDVGHFTAIVHALGDCPHPRSPLAVASAYSHGCGIALIGCGAADPPQLRVQIPRNEGGADPPAEGADPPQRRMQIPRNGG</sequence>
<organism evidence="3 4">
    <name type="scientific">Cymbomonas tetramitiformis</name>
    <dbReference type="NCBI Taxonomy" id="36881"/>
    <lineage>
        <taxon>Eukaryota</taxon>
        <taxon>Viridiplantae</taxon>
        <taxon>Chlorophyta</taxon>
        <taxon>Pyramimonadophyceae</taxon>
        <taxon>Pyramimonadales</taxon>
        <taxon>Pyramimonadaceae</taxon>
        <taxon>Cymbomonas</taxon>
    </lineage>
</organism>
<feature type="compositionally biased region" description="Low complexity" evidence="2">
    <location>
        <begin position="396"/>
        <end position="408"/>
    </location>
</feature>
<keyword evidence="4" id="KW-1185">Reference proteome</keyword>
<accession>A0AAE0FH19</accession>
<feature type="non-terminal residue" evidence="3">
    <location>
        <position position="420"/>
    </location>
</feature>
<keyword evidence="1" id="KW-0175">Coiled coil</keyword>
<evidence type="ECO:0000313" key="4">
    <source>
        <dbReference type="Proteomes" id="UP001190700"/>
    </source>
</evidence>
<reference evidence="3 4" key="1">
    <citation type="journal article" date="2015" name="Genome Biol. Evol.">
        <title>Comparative Genomics of a Bacterivorous Green Alga Reveals Evolutionary Causalities and Consequences of Phago-Mixotrophic Mode of Nutrition.</title>
        <authorList>
            <person name="Burns J.A."/>
            <person name="Paasch A."/>
            <person name="Narechania A."/>
            <person name="Kim E."/>
        </authorList>
    </citation>
    <scope>NUCLEOTIDE SEQUENCE [LARGE SCALE GENOMIC DNA]</scope>
    <source>
        <strain evidence="3 4">PLY_AMNH</strain>
    </source>
</reference>
<dbReference type="SUPFAM" id="SSF47576">
    <property type="entry name" value="Calponin-homology domain, CH-domain"/>
    <property type="match status" value="1"/>
</dbReference>
<dbReference type="EMBL" id="LGRX02018710">
    <property type="protein sequence ID" value="KAK3259469.1"/>
    <property type="molecule type" value="Genomic_DNA"/>
</dbReference>
<evidence type="ECO:0000256" key="1">
    <source>
        <dbReference type="SAM" id="Coils"/>
    </source>
</evidence>
<proteinExistence type="predicted"/>
<name>A0AAE0FH19_9CHLO</name>
<feature type="region of interest" description="Disordered" evidence="2">
    <location>
        <begin position="217"/>
        <end position="237"/>
    </location>
</feature>
<feature type="coiled-coil region" evidence="1">
    <location>
        <begin position="88"/>
        <end position="156"/>
    </location>
</feature>
<evidence type="ECO:0000256" key="2">
    <source>
        <dbReference type="SAM" id="MobiDB-lite"/>
    </source>
</evidence>
<feature type="region of interest" description="Disordered" evidence="2">
    <location>
        <begin position="391"/>
        <end position="420"/>
    </location>
</feature>